<accession>A0AAW0ZAU6</accession>
<evidence type="ECO:0000313" key="3">
    <source>
        <dbReference type="Proteomes" id="UP001432146"/>
    </source>
</evidence>
<feature type="region of interest" description="Disordered" evidence="1">
    <location>
        <begin position="1"/>
        <end position="58"/>
    </location>
</feature>
<gene>
    <name evidence="2" type="ORF">QLX08_010813</name>
</gene>
<feature type="compositionally biased region" description="Basic and acidic residues" evidence="1">
    <location>
        <begin position="27"/>
        <end position="39"/>
    </location>
</feature>
<comment type="caution">
    <text evidence="2">The sequence shown here is derived from an EMBL/GenBank/DDBJ whole genome shotgun (WGS) entry which is preliminary data.</text>
</comment>
<keyword evidence="3" id="KW-1185">Reference proteome</keyword>
<protein>
    <submittedName>
        <fullName evidence="2">Uncharacterized protein</fullName>
    </submittedName>
</protein>
<name>A0AAW0ZAU6_9HYME</name>
<sequence length="99" mass="11622">MTEVDGKEEETRRGRGNQPVRERRKKTASESERVRERVSAGDAAGRQANRTSATWSRPRWEELIDQHGGWMLARDASAFRFERLERRFNSKRDSSSERK</sequence>
<dbReference type="Proteomes" id="UP001432146">
    <property type="component" value="Unassembled WGS sequence"/>
</dbReference>
<organism evidence="2 3">
    <name type="scientific">Tetragonisca angustula</name>
    <dbReference type="NCBI Taxonomy" id="166442"/>
    <lineage>
        <taxon>Eukaryota</taxon>
        <taxon>Metazoa</taxon>
        <taxon>Ecdysozoa</taxon>
        <taxon>Arthropoda</taxon>
        <taxon>Hexapoda</taxon>
        <taxon>Insecta</taxon>
        <taxon>Pterygota</taxon>
        <taxon>Neoptera</taxon>
        <taxon>Endopterygota</taxon>
        <taxon>Hymenoptera</taxon>
        <taxon>Apocrita</taxon>
        <taxon>Aculeata</taxon>
        <taxon>Apoidea</taxon>
        <taxon>Anthophila</taxon>
        <taxon>Apidae</taxon>
        <taxon>Tetragonisca</taxon>
    </lineage>
</organism>
<reference evidence="2 3" key="1">
    <citation type="submission" date="2024-05" db="EMBL/GenBank/DDBJ databases">
        <title>The nuclear and mitochondrial genome assemblies of Tetragonisca angustula (Apidae: Meliponini), a tiny yet remarkable pollinator in the Neotropics.</title>
        <authorList>
            <person name="Ferrari R."/>
            <person name="Ricardo P.C."/>
            <person name="Dias F.C."/>
            <person name="Araujo N.S."/>
            <person name="Soares D.O."/>
            <person name="Zhou Q.-S."/>
            <person name="Zhu C.-D."/>
            <person name="Coutinho L."/>
            <person name="Airas M.C."/>
            <person name="Batista T.M."/>
        </authorList>
    </citation>
    <scope>NUCLEOTIDE SEQUENCE [LARGE SCALE GENOMIC DNA]</scope>
    <source>
        <strain evidence="2">ASF017062</strain>
        <tissue evidence="2">Abdomen</tissue>
    </source>
</reference>
<dbReference type="EMBL" id="JAWNGG020000308">
    <property type="protein sequence ID" value="KAK9294622.1"/>
    <property type="molecule type" value="Genomic_DNA"/>
</dbReference>
<dbReference type="AlphaFoldDB" id="A0AAW0ZAU6"/>
<proteinExistence type="predicted"/>
<evidence type="ECO:0000256" key="1">
    <source>
        <dbReference type="SAM" id="MobiDB-lite"/>
    </source>
</evidence>
<evidence type="ECO:0000313" key="2">
    <source>
        <dbReference type="EMBL" id="KAK9294622.1"/>
    </source>
</evidence>